<evidence type="ECO:0000256" key="1">
    <source>
        <dbReference type="SAM" id="MobiDB-lite"/>
    </source>
</evidence>
<dbReference type="Proteomes" id="UP001642406">
    <property type="component" value="Unassembled WGS sequence"/>
</dbReference>
<keyword evidence="4" id="KW-1185">Reference proteome</keyword>
<reference evidence="3 4" key="1">
    <citation type="submission" date="2024-01" db="EMBL/GenBank/DDBJ databases">
        <authorList>
            <person name="Allen C."/>
            <person name="Tagirdzhanova G."/>
        </authorList>
    </citation>
    <scope>NUCLEOTIDE SEQUENCE [LARGE SCALE GENOMIC DNA]</scope>
</reference>
<feature type="signal peptide" evidence="2">
    <location>
        <begin position="1"/>
        <end position="19"/>
    </location>
</feature>
<sequence length="292" mass="29555">MAPRRYLALAAFVLPLVAASPVKPREGDGFWPPPTPTWWFPGRPTSTISVPPVNPGGPLIPDPVNPGGSINPDPVVPGGPIEADPTNPGGDLNPDDPSYGDDGSSTTLKIGRGVVANAQDDAPAPVFGFGVPATPVITANPVVPGGPLNTERGGGNGLLLPPGDIIPSGPIRPAVLSDRAAGSAPPPHNVRSVNTPAQSNPVPEPAAACTFTMRAPPVPSPCAWDGYVTVYTATATVTHTVDCQGCSEVHVQSRLYACPMHPASPVTTAATPATQYIAVCSATPTAAAAPLI</sequence>
<feature type="compositionally biased region" description="Pro residues" evidence="1">
    <location>
        <begin position="52"/>
        <end position="64"/>
    </location>
</feature>
<protein>
    <submittedName>
        <fullName evidence="3">Uncharacterized protein</fullName>
    </submittedName>
</protein>
<proteinExistence type="predicted"/>
<comment type="caution">
    <text evidence="3">The sequence shown here is derived from an EMBL/GenBank/DDBJ whole genome shotgun (WGS) entry which is preliminary data.</text>
</comment>
<gene>
    <name evidence="3" type="ORF">SBRCBS47491_003225</name>
</gene>
<feature type="compositionally biased region" description="Low complexity" evidence="1">
    <location>
        <begin position="95"/>
        <end position="105"/>
    </location>
</feature>
<feature type="compositionally biased region" description="Polar residues" evidence="1">
    <location>
        <begin position="191"/>
        <end position="201"/>
    </location>
</feature>
<dbReference type="EMBL" id="CAWUHC010000021">
    <property type="protein sequence ID" value="CAK7217634.1"/>
    <property type="molecule type" value="Genomic_DNA"/>
</dbReference>
<keyword evidence="2" id="KW-0732">Signal</keyword>
<feature type="region of interest" description="Disordered" evidence="1">
    <location>
        <begin position="52"/>
        <end position="107"/>
    </location>
</feature>
<organism evidence="3 4">
    <name type="scientific">Sporothrix bragantina</name>
    <dbReference type="NCBI Taxonomy" id="671064"/>
    <lineage>
        <taxon>Eukaryota</taxon>
        <taxon>Fungi</taxon>
        <taxon>Dikarya</taxon>
        <taxon>Ascomycota</taxon>
        <taxon>Pezizomycotina</taxon>
        <taxon>Sordariomycetes</taxon>
        <taxon>Sordariomycetidae</taxon>
        <taxon>Ophiostomatales</taxon>
        <taxon>Ophiostomataceae</taxon>
        <taxon>Sporothrix</taxon>
    </lineage>
</organism>
<accession>A0ABP0BEG7</accession>
<feature type="chain" id="PRO_5047475207" evidence="2">
    <location>
        <begin position="20"/>
        <end position="292"/>
    </location>
</feature>
<evidence type="ECO:0000313" key="4">
    <source>
        <dbReference type="Proteomes" id="UP001642406"/>
    </source>
</evidence>
<evidence type="ECO:0000256" key="2">
    <source>
        <dbReference type="SAM" id="SignalP"/>
    </source>
</evidence>
<feature type="region of interest" description="Disordered" evidence="1">
    <location>
        <begin position="178"/>
        <end position="201"/>
    </location>
</feature>
<name>A0ABP0BEG7_9PEZI</name>
<evidence type="ECO:0000313" key="3">
    <source>
        <dbReference type="EMBL" id="CAK7217634.1"/>
    </source>
</evidence>